<proteinExistence type="predicted"/>
<organism evidence="2 4">
    <name type="scientific">Didymodactylos carnosus</name>
    <dbReference type="NCBI Taxonomy" id="1234261"/>
    <lineage>
        <taxon>Eukaryota</taxon>
        <taxon>Metazoa</taxon>
        <taxon>Spiralia</taxon>
        <taxon>Gnathifera</taxon>
        <taxon>Rotifera</taxon>
        <taxon>Eurotatoria</taxon>
        <taxon>Bdelloidea</taxon>
        <taxon>Philodinida</taxon>
        <taxon>Philodinidae</taxon>
        <taxon>Didymodactylos</taxon>
    </lineage>
</organism>
<accession>A0A815EEL9</accession>
<dbReference type="EMBL" id="CAJOBC010044067">
    <property type="protein sequence ID" value="CAF4154173.1"/>
    <property type="molecule type" value="Genomic_DNA"/>
</dbReference>
<evidence type="ECO:0000259" key="1">
    <source>
        <dbReference type="Pfam" id="PF03476"/>
    </source>
</evidence>
<reference evidence="2" key="1">
    <citation type="submission" date="2021-02" db="EMBL/GenBank/DDBJ databases">
        <authorList>
            <person name="Nowell W R."/>
        </authorList>
    </citation>
    <scope>NUCLEOTIDE SEQUENCE</scope>
</reference>
<dbReference type="Proteomes" id="UP000681722">
    <property type="component" value="Unassembled WGS sequence"/>
</dbReference>
<dbReference type="Pfam" id="PF03476">
    <property type="entry name" value="MOSC_N"/>
    <property type="match status" value="1"/>
</dbReference>
<protein>
    <recommendedName>
        <fullName evidence="1">Molybdenum cofactor sulfurase middle domain-containing protein</fullName>
    </recommendedName>
</protein>
<sequence>MDTRTSDDIPRVKELFIFPIKSCGGVKVQEALTTKFGLALPSNPQLSDRRWMVIKNGRHQTQRVIPRMALIQPSFVTDGILLHALDKQQHLVAGLHLVIQLGHNDAHRIGFRQ</sequence>
<feature type="domain" description="Molybdenum cofactor sulfurase middle" evidence="1">
    <location>
        <begin position="10"/>
        <end position="90"/>
    </location>
</feature>
<dbReference type="EMBL" id="CAJNOQ010013077">
    <property type="protein sequence ID" value="CAF1313989.1"/>
    <property type="molecule type" value="Genomic_DNA"/>
</dbReference>
<gene>
    <name evidence="2" type="ORF">GPM918_LOCUS29136</name>
    <name evidence="3" type="ORF">SRO942_LOCUS29696</name>
</gene>
<dbReference type="Proteomes" id="UP000663829">
    <property type="component" value="Unassembled WGS sequence"/>
</dbReference>
<evidence type="ECO:0000313" key="4">
    <source>
        <dbReference type="Proteomes" id="UP000663829"/>
    </source>
</evidence>
<comment type="caution">
    <text evidence="2">The sequence shown here is derived from an EMBL/GenBank/DDBJ whole genome shotgun (WGS) entry which is preliminary data.</text>
</comment>
<dbReference type="OrthoDB" id="17255at2759"/>
<dbReference type="AlphaFoldDB" id="A0A815EEL9"/>
<keyword evidence="4" id="KW-1185">Reference proteome</keyword>
<dbReference type="InterPro" id="IPR005303">
    <property type="entry name" value="MOCOS_middle"/>
</dbReference>
<dbReference type="SUPFAM" id="SSF141673">
    <property type="entry name" value="MOSC N-terminal domain-like"/>
    <property type="match status" value="1"/>
</dbReference>
<evidence type="ECO:0000313" key="2">
    <source>
        <dbReference type="EMBL" id="CAF1313989.1"/>
    </source>
</evidence>
<name>A0A815EEL9_9BILA</name>
<evidence type="ECO:0000313" key="3">
    <source>
        <dbReference type="EMBL" id="CAF4154173.1"/>
    </source>
</evidence>
<feature type="non-terminal residue" evidence="2">
    <location>
        <position position="1"/>
    </location>
</feature>